<evidence type="ECO:0008006" key="5">
    <source>
        <dbReference type="Google" id="ProtNLM"/>
    </source>
</evidence>
<accession>A0A1V9XHJ2</accession>
<dbReference type="CDD" id="cd00033">
    <property type="entry name" value="CCP"/>
    <property type="match status" value="1"/>
</dbReference>
<evidence type="ECO:0000313" key="3">
    <source>
        <dbReference type="EMBL" id="OQR72832.1"/>
    </source>
</evidence>
<reference evidence="3 4" key="1">
    <citation type="journal article" date="2017" name="Gigascience">
        <title>Draft genome of the honey bee ectoparasitic mite, Tropilaelaps mercedesae, is shaped by the parasitic life history.</title>
        <authorList>
            <person name="Dong X."/>
            <person name="Armstrong S.D."/>
            <person name="Xia D."/>
            <person name="Makepeace B.L."/>
            <person name="Darby A.C."/>
            <person name="Kadowaki T."/>
        </authorList>
    </citation>
    <scope>NUCLEOTIDE SEQUENCE [LARGE SCALE GENOMIC DNA]</scope>
    <source>
        <strain evidence="3">Wuxi-XJTLU</strain>
    </source>
</reference>
<evidence type="ECO:0000256" key="2">
    <source>
        <dbReference type="SAM" id="MobiDB-lite"/>
    </source>
</evidence>
<gene>
    <name evidence="3" type="ORF">BIW11_10131</name>
</gene>
<evidence type="ECO:0000313" key="4">
    <source>
        <dbReference type="Proteomes" id="UP000192247"/>
    </source>
</evidence>
<dbReference type="InParanoid" id="A0A1V9XHJ2"/>
<protein>
    <recommendedName>
        <fullName evidence="5">Sushi domain-containing protein</fullName>
    </recommendedName>
</protein>
<organism evidence="3 4">
    <name type="scientific">Tropilaelaps mercedesae</name>
    <dbReference type="NCBI Taxonomy" id="418985"/>
    <lineage>
        <taxon>Eukaryota</taxon>
        <taxon>Metazoa</taxon>
        <taxon>Ecdysozoa</taxon>
        <taxon>Arthropoda</taxon>
        <taxon>Chelicerata</taxon>
        <taxon>Arachnida</taxon>
        <taxon>Acari</taxon>
        <taxon>Parasitiformes</taxon>
        <taxon>Mesostigmata</taxon>
        <taxon>Gamasina</taxon>
        <taxon>Dermanyssoidea</taxon>
        <taxon>Laelapidae</taxon>
        <taxon>Tropilaelaps</taxon>
    </lineage>
</organism>
<proteinExistence type="predicted"/>
<feature type="region of interest" description="Disordered" evidence="2">
    <location>
        <begin position="30"/>
        <end position="49"/>
    </location>
</feature>
<keyword evidence="4" id="KW-1185">Reference proteome</keyword>
<dbReference type="InterPro" id="IPR000436">
    <property type="entry name" value="Sushi_SCR_CCP_dom"/>
</dbReference>
<dbReference type="Proteomes" id="UP000192247">
    <property type="component" value="Unassembled WGS sequence"/>
</dbReference>
<comment type="caution">
    <text evidence="3">The sequence shown here is derived from an EMBL/GenBank/DDBJ whole genome shotgun (WGS) entry which is preliminary data.</text>
</comment>
<name>A0A1V9XHJ2_9ACAR</name>
<feature type="region of interest" description="Disordered" evidence="2">
    <location>
        <begin position="85"/>
        <end position="107"/>
    </location>
</feature>
<feature type="non-terminal residue" evidence="3">
    <location>
        <position position="1"/>
    </location>
</feature>
<sequence>GTCYETTPFEMTYEEADEFCTKKGGQLWPTPTDSTADTENDYDSVLEHSGSNRKTEEKFVSWIMAVHNLSRVWAAPGGTMPPMATAADATSTSTRSTSSFSTSDQTTNAPELAIAVGNTRLNVTKIKKGNDENSRALPTGVNPAEVNKRRGCGVYPSSLRMREAVRSLQESSCNEAVFGICVRGPSSCGRPALPKRMASWRSLGRLAPGAVFAAFRCEKGYFISGPPSVRCKKQGGFRQQMGRSMNQYCPVDLNSHVY</sequence>
<dbReference type="AlphaFoldDB" id="A0A1V9XHJ2"/>
<evidence type="ECO:0000256" key="1">
    <source>
        <dbReference type="ARBA" id="ARBA00023157"/>
    </source>
</evidence>
<dbReference type="EMBL" id="MNPL01010969">
    <property type="protein sequence ID" value="OQR72832.1"/>
    <property type="molecule type" value="Genomic_DNA"/>
</dbReference>
<keyword evidence="1" id="KW-1015">Disulfide bond</keyword>